<sequence>MLCTFSCDREKKDYSYVSAEAAKKLRTGDGCNSEGMKAQRRGKDKDKETPNPEATVDAFLGSLNPKGERERGLKRQLEKYYNRISLALQKRSKDIAQKVLLEENVLRRSTRVRAQPRDGSATAFLRYKNKWKEN</sequence>
<dbReference type="InterPro" id="IPR053271">
    <property type="entry name" value="DDT_domain"/>
</dbReference>
<organism evidence="5 6">
    <name type="scientific">Ensete ventricosum</name>
    <name type="common">Abyssinian banana</name>
    <name type="synonym">Musa ensete</name>
    <dbReference type="NCBI Taxonomy" id="4639"/>
    <lineage>
        <taxon>Eukaryota</taxon>
        <taxon>Viridiplantae</taxon>
        <taxon>Streptophyta</taxon>
        <taxon>Embryophyta</taxon>
        <taxon>Tracheophyta</taxon>
        <taxon>Spermatophyta</taxon>
        <taxon>Magnoliopsida</taxon>
        <taxon>Liliopsida</taxon>
        <taxon>Zingiberales</taxon>
        <taxon>Musaceae</taxon>
        <taxon>Ensete</taxon>
    </lineage>
</organism>
<dbReference type="Pfam" id="PF15613">
    <property type="entry name" value="WSD"/>
    <property type="match status" value="1"/>
</dbReference>
<evidence type="ECO:0000313" key="5">
    <source>
        <dbReference type="EMBL" id="RRT45487.1"/>
    </source>
</evidence>
<feature type="compositionally biased region" description="Basic and acidic residues" evidence="3">
    <location>
        <begin position="41"/>
        <end position="50"/>
    </location>
</feature>
<dbReference type="AlphaFoldDB" id="A0A426Y135"/>
<accession>A0A426Y135</accession>
<comment type="subcellular location">
    <subcellularLocation>
        <location evidence="1">Nucleus</location>
    </subcellularLocation>
</comment>
<feature type="region of interest" description="Disordered" evidence="3">
    <location>
        <begin position="27"/>
        <end position="71"/>
    </location>
</feature>
<gene>
    <name evidence="5" type="ORF">B296_00045365</name>
</gene>
<proteinExistence type="predicted"/>
<dbReference type="PANTHER" id="PTHR15546:SF2">
    <property type="entry name" value="DDT DOMAIN-CONTAINING PROTEIN DDB_G0282237"/>
    <property type="match status" value="1"/>
</dbReference>
<keyword evidence="2" id="KW-0539">Nucleus</keyword>
<name>A0A426Y135_ENSVE</name>
<dbReference type="GO" id="GO:0005634">
    <property type="term" value="C:nucleus"/>
    <property type="evidence" value="ECO:0007669"/>
    <property type="project" value="UniProtKB-SubCell"/>
</dbReference>
<evidence type="ECO:0000256" key="3">
    <source>
        <dbReference type="SAM" id="MobiDB-lite"/>
    </source>
</evidence>
<dbReference type="EMBL" id="AMZH03015804">
    <property type="protein sequence ID" value="RRT45487.1"/>
    <property type="molecule type" value="Genomic_DNA"/>
</dbReference>
<feature type="domain" description="WHIM2" evidence="4">
    <location>
        <begin position="52"/>
        <end position="81"/>
    </location>
</feature>
<comment type="caution">
    <text evidence="5">The sequence shown here is derived from an EMBL/GenBank/DDBJ whole genome shotgun (WGS) entry which is preliminary data.</text>
</comment>
<dbReference type="Proteomes" id="UP000287651">
    <property type="component" value="Unassembled WGS sequence"/>
</dbReference>
<evidence type="ECO:0000256" key="1">
    <source>
        <dbReference type="ARBA" id="ARBA00004123"/>
    </source>
</evidence>
<evidence type="ECO:0000259" key="4">
    <source>
        <dbReference type="Pfam" id="PF15613"/>
    </source>
</evidence>
<protein>
    <recommendedName>
        <fullName evidence="4">WHIM2 domain-containing protein</fullName>
    </recommendedName>
</protein>
<evidence type="ECO:0000256" key="2">
    <source>
        <dbReference type="ARBA" id="ARBA00023242"/>
    </source>
</evidence>
<reference evidence="5 6" key="1">
    <citation type="journal article" date="2014" name="Agronomy (Basel)">
        <title>A Draft Genome Sequence for Ensete ventricosum, the Drought-Tolerant Tree Against Hunger.</title>
        <authorList>
            <person name="Harrison J."/>
            <person name="Moore K.A."/>
            <person name="Paszkiewicz K."/>
            <person name="Jones T."/>
            <person name="Grant M."/>
            <person name="Ambacheew D."/>
            <person name="Muzemil S."/>
            <person name="Studholme D.J."/>
        </authorList>
    </citation>
    <scope>NUCLEOTIDE SEQUENCE [LARGE SCALE GENOMIC DNA]</scope>
</reference>
<evidence type="ECO:0000313" key="6">
    <source>
        <dbReference type="Proteomes" id="UP000287651"/>
    </source>
</evidence>
<dbReference type="InterPro" id="IPR028941">
    <property type="entry name" value="WHIM2_dom"/>
</dbReference>
<dbReference type="PANTHER" id="PTHR15546">
    <property type="entry name" value="BROMODOMAIN ADJACENT TO ZINC FINGER DOMAIN, 2A"/>
    <property type="match status" value="1"/>
</dbReference>